<dbReference type="Proteomes" id="UP000324800">
    <property type="component" value="Unassembled WGS sequence"/>
</dbReference>
<dbReference type="EMBL" id="SNRW01015509">
    <property type="protein sequence ID" value="KAA6370318.1"/>
    <property type="molecule type" value="Genomic_DNA"/>
</dbReference>
<comment type="caution">
    <text evidence="1">The sequence shown here is derived from an EMBL/GenBank/DDBJ whole genome shotgun (WGS) entry which is preliminary data.</text>
</comment>
<evidence type="ECO:0000313" key="2">
    <source>
        <dbReference type="Proteomes" id="UP000324800"/>
    </source>
</evidence>
<sequence length="240" mass="27864">MKFVLAPEPEVLNHCLLTSHRRGRQNDYDGCVPNILLRTLRTQLIEDQPLEKGRRILNQQQLFALSDCLQLIEVIRLTIPQITFTIEWPLRKTKKKGIKYDKTGLTTGDSVEKIDEVLFQKRKVGEKRSSKRISPQIKDYSFVDFKFLACPVYVFNNVSSRFITTNYVAAECLNEYTCFPFRRITSKNFFNLNEIWPLLAGIVMSSFHHYAPYLLNLMDRPCLLSILFNQTKNAALGHTV</sequence>
<organism evidence="1 2">
    <name type="scientific">Streblomastix strix</name>
    <dbReference type="NCBI Taxonomy" id="222440"/>
    <lineage>
        <taxon>Eukaryota</taxon>
        <taxon>Metamonada</taxon>
        <taxon>Preaxostyla</taxon>
        <taxon>Oxymonadida</taxon>
        <taxon>Streblomastigidae</taxon>
        <taxon>Streblomastix</taxon>
    </lineage>
</organism>
<name>A0A5J4UHY8_9EUKA</name>
<reference evidence="1 2" key="1">
    <citation type="submission" date="2019-03" db="EMBL/GenBank/DDBJ databases">
        <title>Single cell metagenomics reveals metabolic interactions within the superorganism composed of flagellate Streblomastix strix and complex community of Bacteroidetes bacteria on its surface.</title>
        <authorList>
            <person name="Treitli S.C."/>
            <person name="Kolisko M."/>
            <person name="Husnik F."/>
            <person name="Keeling P."/>
            <person name="Hampl V."/>
        </authorList>
    </citation>
    <scope>NUCLEOTIDE SEQUENCE [LARGE SCALE GENOMIC DNA]</scope>
    <source>
        <strain evidence="1">ST1C</strain>
    </source>
</reference>
<evidence type="ECO:0000313" key="1">
    <source>
        <dbReference type="EMBL" id="KAA6370318.1"/>
    </source>
</evidence>
<accession>A0A5J4UHY8</accession>
<protein>
    <submittedName>
        <fullName evidence="1">Uncharacterized protein</fullName>
    </submittedName>
</protein>
<gene>
    <name evidence="1" type="ORF">EZS28_034157</name>
</gene>
<proteinExistence type="predicted"/>
<dbReference type="AlphaFoldDB" id="A0A5J4UHY8"/>